<organism evidence="2 3">
    <name type="scientific">Cercospora zeae-maydis SCOH1-5</name>
    <dbReference type="NCBI Taxonomy" id="717836"/>
    <lineage>
        <taxon>Eukaryota</taxon>
        <taxon>Fungi</taxon>
        <taxon>Dikarya</taxon>
        <taxon>Ascomycota</taxon>
        <taxon>Pezizomycotina</taxon>
        <taxon>Dothideomycetes</taxon>
        <taxon>Dothideomycetidae</taxon>
        <taxon>Mycosphaerellales</taxon>
        <taxon>Mycosphaerellaceae</taxon>
        <taxon>Cercospora</taxon>
    </lineage>
</organism>
<keyword evidence="3" id="KW-1185">Reference proteome</keyword>
<dbReference type="InterPro" id="IPR010730">
    <property type="entry name" value="HET"/>
</dbReference>
<evidence type="ECO:0000259" key="1">
    <source>
        <dbReference type="Pfam" id="PF06985"/>
    </source>
</evidence>
<sequence length="247" mass="27109">DVMLDAENSSQIGRPAIGYGRRVAPEAICYEIVKHWITTCEENHDECNDTYRSVQAVQQLPDQSLLINVKKQCLVHAPKGVNYAALSYTWGDAKQYLTLQAEFLALQVEGALASRPLPATVRDAITLTRNIGLDYVWIDALCIIQDSPNHKAAQIGQMHLVYGCAAVTLVAASSADANDGMAGVSGKPRDVVQSSAQLDGLRLIARTCFLGRIMNSAEYNTRAWTYQESSLARRTLYITSRGVLMLC</sequence>
<gene>
    <name evidence="2" type="ORF">CERZMDRAFT_7655</name>
</gene>
<name>A0A6A6FVZ4_9PEZI</name>
<feature type="non-terminal residue" evidence="2">
    <location>
        <position position="247"/>
    </location>
</feature>
<feature type="non-terminal residue" evidence="2">
    <location>
        <position position="1"/>
    </location>
</feature>
<dbReference type="Pfam" id="PF06985">
    <property type="entry name" value="HET"/>
    <property type="match status" value="1"/>
</dbReference>
<dbReference type="Proteomes" id="UP000799539">
    <property type="component" value="Unassembled WGS sequence"/>
</dbReference>
<dbReference type="PANTHER" id="PTHR33112">
    <property type="entry name" value="DOMAIN PROTEIN, PUTATIVE-RELATED"/>
    <property type="match status" value="1"/>
</dbReference>
<dbReference type="AlphaFoldDB" id="A0A6A6FVZ4"/>
<accession>A0A6A6FVZ4</accession>
<feature type="domain" description="Heterokaryon incompatibility" evidence="1">
    <location>
        <begin position="83"/>
        <end position="228"/>
    </location>
</feature>
<reference evidence="2" key="1">
    <citation type="journal article" date="2020" name="Stud. Mycol.">
        <title>101 Dothideomycetes genomes: a test case for predicting lifestyles and emergence of pathogens.</title>
        <authorList>
            <person name="Haridas S."/>
            <person name="Albert R."/>
            <person name="Binder M."/>
            <person name="Bloem J."/>
            <person name="Labutti K."/>
            <person name="Salamov A."/>
            <person name="Andreopoulos B."/>
            <person name="Baker S."/>
            <person name="Barry K."/>
            <person name="Bills G."/>
            <person name="Bluhm B."/>
            <person name="Cannon C."/>
            <person name="Castanera R."/>
            <person name="Culley D."/>
            <person name="Daum C."/>
            <person name="Ezra D."/>
            <person name="Gonzalez J."/>
            <person name="Henrissat B."/>
            <person name="Kuo A."/>
            <person name="Liang C."/>
            <person name="Lipzen A."/>
            <person name="Lutzoni F."/>
            <person name="Magnuson J."/>
            <person name="Mondo S."/>
            <person name="Nolan M."/>
            <person name="Ohm R."/>
            <person name="Pangilinan J."/>
            <person name="Park H.-J."/>
            <person name="Ramirez L."/>
            <person name="Alfaro M."/>
            <person name="Sun H."/>
            <person name="Tritt A."/>
            <person name="Yoshinaga Y."/>
            <person name="Zwiers L.-H."/>
            <person name="Turgeon B."/>
            <person name="Goodwin S."/>
            <person name="Spatafora J."/>
            <person name="Crous P."/>
            <person name="Grigoriev I."/>
        </authorList>
    </citation>
    <scope>NUCLEOTIDE SEQUENCE</scope>
    <source>
        <strain evidence="2">SCOH1-5</strain>
    </source>
</reference>
<protein>
    <recommendedName>
        <fullName evidence="1">Heterokaryon incompatibility domain-containing protein</fullName>
    </recommendedName>
</protein>
<proteinExistence type="predicted"/>
<dbReference type="EMBL" id="ML992662">
    <property type="protein sequence ID" value="KAF2217642.1"/>
    <property type="molecule type" value="Genomic_DNA"/>
</dbReference>
<dbReference type="PANTHER" id="PTHR33112:SF12">
    <property type="entry name" value="HETEROKARYON INCOMPATIBILITY DOMAIN-CONTAINING PROTEIN"/>
    <property type="match status" value="1"/>
</dbReference>
<evidence type="ECO:0000313" key="2">
    <source>
        <dbReference type="EMBL" id="KAF2217642.1"/>
    </source>
</evidence>
<evidence type="ECO:0000313" key="3">
    <source>
        <dbReference type="Proteomes" id="UP000799539"/>
    </source>
</evidence>
<dbReference type="OrthoDB" id="3649769at2759"/>